<evidence type="ECO:0000313" key="3">
    <source>
        <dbReference type="Proteomes" id="UP000054408"/>
    </source>
</evidence>
<organism evidence="2 3">
    <name type="scientific">Thecamonas trahens ATCC 50062</name>
    <dbReference type="NCBI Taxonomy" id="461836"/>
    <lineage>
        <taxon>Eukaryota</taxon>
        <taxon>Apusozoa</taxon>
        <taxon>Apusomonadida</taxon>
        <taxon>Apusomonadidae</taxon>
        <taxon>Thecamonas</taxon>
    </lineage>
</organism>
<dbReference type="EMBL" id="GL349480">
    <property type="protein sequence ID" value="KNC53332.1"/>
    <property type="molecule type" value="Genomic_DNA"/>
</dbReference>
<evidence type="ECO:0000313" key="2">
    <source>
        <dbReference type="EMBL" id="KNC53332.1"/>
    </source>
</evidence>
<feature type="region of interest" description="Disordered" evidence="1">
    <location>
        <begin position="1"/>
        <end position="20"/>
    </location>
</feature>
<evidence type="ECO:0000256" key="1">
    <source>
        <dbReference type="SAM" id="MobiDB-lite"/>
    </source>
</evidence>
<sequence>MTTTPTGGSREGGMDGSTSRRSSVYSFPLFQCSPTVALATDGPAAAMPVLTVVARGGIDSHAFTAAATSNGFLIVQYQGLAAPAPLSRRIPWPTTPGIAALTFDPIAMWLVVAGVDGSLTLVPVMALLVPALFEQIVGAPPAAFADTPDTAGGSGATRAVRTSGPSAALLGSELEPEPVETPQIRERTASLPSLQAYADAIGTSSPAADRARAKGAGHKSARARAAARDPYGAALAALAPSDAATHMPASQLGTGAPSSTGTGLGAGSVSERPGTPSRTAPSALIWWDAWDAVVC</sequence>
<feature type="region of interest" description="Disordered" evidence="1">
    <location>
        <begin position="148"/>
        <end position="183"/>
    </location>
</feature>
<dbReference type="Proteomes" id="UP000054408">
    <property type="component" value="Unassembled WGS sequence"/>
</dbReference>
<accession>A0A0L0DLZ1</accession>
<gene>
    <name evidence="2" type="ORF">AMSG_08829</name>
</gene>
<dbReference type="RefSeq" id="XP_013754588.1">
    <property type="nucleotide sequence ID" value="XM_013899134.1"/>
</dbReference>
<reference evidence="2 3" key="1">
    <citation type="submission" date="2010-05" db="EMBL/GenBank/DDBJ databases">
        <title>The Genome Sequence of Thecamonas trahens ATCC 50062.</title>
        <authorList>
            <consortium name="The Broad Institute Genome Sequencing Platform"/>
            <person name="Russ C."/>
            <person name="Cuomo C."/>
            <person name="Shea T."/>
            <person name="Young S.K."/>
            <person name="Zeng Q."/>
            <person name="Koehrsen M."/>
            <person name="Haas B."/>
            <person name="Borodovsky M."/>
            <person name="Guigo R."/>
            <person name="Alvarado L."/>
            <person name="Berlin A."/>
            <person name="Bochicchio J."/>
            <person name="Borenstein D."/>
            <person name="Chapman S."/>
            <person name="Chen Z."/>
            <person name="Freedman E."/>
            <person name="Gellesch M."/>
            <person name="Goldberg J."/>
            <person name="Griggs A."/>
            <person name="Gujja S."/>
            <person name="Heilman E."/>
            <person name="Heiman D."/>
            <person name="Hepburn T."/>
            <person name="Howarth C."/>
            <person name="Jen D."/>
            <person name="Larson L."/>
            <person name="Mehta T."/>
            <person name="Park D."/>
            <person name="Pearson M."/>
            <person name="Roberts A."/>
            <person name="Saif S."/>
            <person name="Shenoy N."/>
            <person name="Sisk P."/>
            <person name="Stolte C."/>
            <person name="Sykes S."/>
            <person name="Thomson T."/>
            <person name="Walk T."/>
            <person name="White J."/>
            <person name="Yandava C."/>
            <person name="Burger G."/>
            <person name="Gray M.W."/>
            <person name="Holland P.W.H."/>
            <person name="King N."/>
            <person name="Lang F.B.F."/>
            <person name="Roger A.J."/>
            <person name="Ruiz-Trillo I."/>
            <person name="Lander E."/>
            <person name="Nusbaum C."/>
        </authorList>
    </citation>
    <scope>NUCLEOTIDE SEQUENCE [LARGE SCALE GENOMIC DNA]</scope>
    <source>
        <strain evidence="2 3">ATCC 50062</strain>
    </source>
</reference>
<proteinExistence type="predicted"/>
<protein>
    <submittedName>
        <fullName evidence="2">Uncharacterized protein</fullName>
    </submittedName>
</protein>
<feature type="region of interest" description="Disordered" evidence="1">
    <location>
        <begin position="246"/>
        <end position="280"/>
    </location>
</feature>
<feature type="compositionally biased region" description="Polar residues" evidence="1">
    <location>
        <begin position="251"/>
        <end position="261"/>
    </location>
</feature>
<keyword evidence="3" id="KW-1185">Reference proteome</keyword>
<dbReference type="GeneID" id="25567429"/>
<name>A0A0L0DLZ1_THETB</name>
<dbReference type="AlphaFoldDB" id="A0A0L0DLZ1"/>